<sequence>MPSTISFDLDLGLCDAFPPRQGTCHVALRAAGSRTVLEEGPEANSPPAGTARMQTAFEWMGFALMALIMGTAVWILIRGRL</sequence>
<reference evidence="2 3" key="1">
    <citation type="submission" date="2021-09" db="EMBL/GenBank/DDBJ databases">
        <title>The complete genome sequence of a new microorganism.</title>
        <authorList>
            <person name="Zi Z."/>
        </authorList>
    </citation>
    <scope>NUCLEOTIDE SEQUENCE [LARGE SCALE GENOMIC DNA]</scope>
    <source>
        <strain evidence="2 3">WGZ8</strain>
    </source>
</reference>
<accession>A0ABS7VPN0</accession>
<name>A0ABS7VPN0_9HYPH</name>
<keyword evidence="1" id="KW-1133">Transmembrane helix</keyword>
<evidence type="ECO:0000313" key="3">
    <source>
        <dbReference type="Proteomes" id="UP000704176"/>
    </source>
</evidence>
<protein>
    <submittedName>
        <fullName evidence="2">Uncharacterized protein</fullName>
    </submittedName>
</protein>
<evidence type="ECO:0000313" key="2">
    <source>
        <dbReference type="EMBL" id="MBZ6077169.1"/>
    </source>
</evidence>
<keyword evidence="1" id="KW-0472">Membrane</keyword>
<gene>
    <name evidence="2" type="ORF">K9B37_12865</name>
</gene>
<dbReference type="RefSeq" id="WP_224313475.1">
    <property type="nucleotide sequence ID" value="NZ_JAIRBM010000008.1"/>
</dbReference>
<dbReference type="EMBL" id="JAIRBM010000008">
    <property type="protein sequence ID" value="MBZ6077169.1"/>
    <property type="molecule type" value="Genomic_DNA"/>
</dbReference>
<dbReference type="Proteomes" id="UP000704176">
    <property type="component" value="Unassembled WGS sequence"/>
</dbReference>
<proteinExistence type="predicted"/>
<evidence type="ECO:0000256" key="1">
    <source>
        <dbReference type="SAM" id="Phobius"/>
    </source>
</evidence>
<keyword evidence="3" id="KW-1185">Reference proteome</keyword>
<feature type="transmembrane region" description="Helical" evidence="1">
    <location>
        <begin position="59"/>
        <end position="77"/>
    </location>
</feature>
<comment type="caution">
    <text evidence="2">The sequence shown here is derived from an EMBL/GenBank/DDBJ whole genome shotgun (WGS) entry which is preliminary data.</text>
</comment>
<keyword evidence="1" id="KW-0812">Transmembrane</keyword>
<organism evidence="2 3">
    <name type="scientific">Microvirga puerhi</name>
    <dbReference type="NCBI Taxonomy" id="2876078"/>
    <lineage>
        <taxon>Bacteria</taxon>
        <taxon>Pseudomonadati</taxon>
        <taxon>Pseudomonadota</taxon>
        <taxon>Alphaproteobacteria</taxon>
        <taxon>Hyphomicrobiales</taxon>
        <taxon>Methylobacteriaceae</taxon>
        <taxon>Microvirga</taxon>
    </lineage>
</organism>